<feature type="transmembrane region" description="Helical" evidence="1">
    <location>
        <begin position="6"/>
        <end position="25"/>
    </location>
</feature>
<proteinExistence type="predicted"/>
<dbReference type="EMBL" id="QSIR01000030">
    <property type="protein sequence ID" value="RHD02871.1"/>
    <property type="molecule type" value="Genomic_DNA"/>
</dbReference>
<reference evidence="2 3" key="1">
    <citation type="submission" date="2018-08" db="EMBL/GenBank/DDBJ databases">
        <title>A genome reference for cultivated species of the human gut microbiota.</title>
        <authorList>
            <person name="Zou Y."/>
            <person name="Xue W."/>
            <person name="Luo G."/>
        </authorList>
    </citation>
    <scope>NUCLEOTIDE SEQUENCE [LARGE SCALE GENOMIC DNA]</scope>
    <source>
        <strain evidence="2 3">AM32-6</strain>
    </source>
</reference>
<accession>A0A414D2U5</accession>
<evidence type="ECO:0000256" key="1">
    <source>
        <dbReference type="SAM" id="Phobius"/>
    </source>
</evidence>
<name>A0A414D2U5_MEDGN</name>
<dbReference type="AlphaFoldDB" id="A0A414D2U5"/>
<dbReference type="Proteomes" id="UP000284472">
    <property type="component" value="Unassembled WGS sequence"/>
</dbReference>
<keyword evidence="1" id="KW-0472">Membrane</keyword>
<gene>
    <name evidence="2" type="ORF">DW812_15085</name>
</gene>
<dbReference type="RefSeq" id="WP_118044116.1">
    <property type="nucleotide sequence ID" value="NZ_QSIR01000030.1"/>
</dbReference>
<comment type="caution">
    <text evidence="2">The sequence shown here is derived from an EMBL/GenBank/DDBJ whole genome shotgun (WGS) entry which is preliminary data.</text>
</comment>
<evidence type="ECO:0000313" key="2">
    <source>
        <dbReference type="EMBL" id="RHD02871.1"/>
    </source>
</evidence>
<keyword evidence="1" id="KW-0812">Transmembrane</keyword>
<keyword evidence="1" id="KW-1133">Transmembrane helix</keyword>
<evidence type="ECO:0000313" key="3">
    <source>
        <dbReference type="Proteomes" id="UP000284472"/>
    </source>
</evidence>
<organism evidence="2 3">
    <name type="scientific">Mediterraneibacter gnavus</name>
    <name type="common">Ruminococcus gnavus</name>
    <dbReference type="NCBI Taxonomy" id="33038"/>
    <lineage>
        <taxon>Bacteria</taxon>
        <taxon>Bacillati</taxon>
        <taxon>Bacillota</taxon>
        <taxon>Clostridia</taxon>
        <taxon>Lachnospirales</taxon>
        <taxon>Lachnospiraceae</taxon>
        <taxon>Mediterraneibacter</taxon>
    </lineage>
</organism>
<sequence length="65" mass="7575">MGNVILGLLLVGYIVVTIVNLVIEVKRDKETRPLRIRESRSQMYLAFELARFNKNIEKAREEAEK</sequence>
<protein>
    <submittedName>
        <fullName evidence="2">Uncharacterized protein</fullName>
    </submittedName>
</protein>